<proteinExistence type="predicted"/>
<sequence>MAEKVTIMVLKVDLQCPCCYKKVKKIICKFPQIRDQVYSEKENKVRITVVCCDPEKIRDKLCCKGAKVIKSIEIVDPPKPERPKPEKPKDPEKPKPEKPIEEPIKPPKPPSTKPVDVPKPDKPRPPVVPGPTPAPCPPRPCWCPPGPCWCPPVFPVRPCCGPCSQGIGGGPCNCWHRPPPPMPRPCFDGCCVYGCHHRPCHVTICDYYFSEENPQACSIM</sequence>
<dbReference type="InterPro" id="IPR036163">
    <property type="entry name" value="HMA_dom_sf"/>
</dbReference>
<dbReference type="Proteomes" id="UP001567538">
    <property type="component" value="Unassembled WGS sequence"/>
</dbReference>
<reference evidence="2 3" key="1">
    <citation type="submission" date="2024-06" db="EMBL/GenBank/DDBJ databases">
        <title>A chromosome level genome sequence of Diviner's sage (Salvia divinorum).</title>
        <authorList>
            <person name="Ford S.A."/>
            <person name="Ro D.-K."/>
            <person name="Ness R.W."/>
            <person name="Phillips M.A."/>
        </authorList>
    </citation>
    <scope>NUCLEOTIDE SEQUENCE [LARGE SCALE GENOMIC DNA]</scope>
    <source>
        <strain evidence="2">SAF-2024a</strain>
        <tissue evidence="2">Leaf</tissue>
    </source>
</reference>
<organism evidence="2 3">
    <name type="scientific">Salvia divinorum</name>
    <name type="common">Maria pastora</name>
    <name type="synonym">Diviner's sage</name>
    <dbReference type="NCBI Taxonomy" id="28513"/>
    <lineage>
        <taxon>Eukaryota</taxon>
        <taxon>Viridiplantae</taxon>
        <taxon>Streptophyta</taxon>
        <taxon>Embryophyta</taxon>
        <taxon>Tracheophyta</taxon>
        <taxon>Spermatophyta</taxon>
        <taxon>Magnoliopsida</taxon>
        <taxon>eudicotyledons</taxon>
        <taxon>Gunneridae</taxon>
        <taxon>Pentapetalae</taxon>
        <taxon>asterids</taxon>
        <taxon>lamiids</taxon>
        <taxon>Lamiales</taxon>
        <taxon>Lamiaceae</taxon>
        <taxon>Nepetoideae</taxon>
        <taxon>Mentheae</taxon>
        <taxon>Salviinae</taxon>
        <taxon>Salvia</taxon>
        <taxon>Salvia subgen. Calosphace</taxon>
    </lineage>
</organism>
<feature type="region of interest" description="Disordered" evidence="1">
    <location>
        <begin position="74"/>
        <end position="129"/>
    </location>
</feature>
<evidence type="ECO:0000313" key="2">
    <source>
        <dbReference type="EMBL" id="KAL1537232.1"/>
    </source>
</evidence>
<evidence type="ECO:0000313" key="3">
    <source>
        <dbReference type="Proteomes" id="UP001567538"/>
    </source>
</evidence>
<accession>A0ABD1FZG3</accession>
<feature type="compositionally biased region" description="Basic and acidic residues" evidence="1">
    <location>
        <begin position="76"/>
        <end position="105"/>
    </location>
</feature>
<comment type="caution">
    <text evidence="2">The sequence shown here is derived from an EMBL/GenBank/DDBJ whole genome shotgun (WGS) entry which is preliminary data.</text>
</comment>
<protein>
    <submittedName>
        <fullName evidence="2">Protein PYRICULARIA ORYZAE RESISTANCE 21-like</fullName>
    </submittedName>
</protein>
<dbReference type="AlphaFoldDB" id="A0ABD1FZG3"/>
<dbReference type="Gene3D" id="3.30.70.100">
    <property type="match status" value="1"/>
</dbReference>
<dbReference type="PRINTS" id="PR01217">
    <property type="entry name" value="PRICHEXTENSN"/>
</dbReference>
<dbReference type="EMBL" id="JBEAFC010000011">
    <property type="protein sequence ID" value="KAL1537232.1"/>
    <property type="molecule type" value="Genomic_DNA"/>
</dbReference>
<dbReference type="SUPFAM" id="SSF55008">
    <property type="entry name" value="HMA, heavy metal-associated domain"/>
    <property type="match status" value="1"/>
</dbReference>
<keyword evidence="3" id="KW-1185">Reference proteome</keyword>
<dbReference type="PANTHER" id="PTHR47005">
    <property type="entry name" value="HEAVY METAL TRANSPORT/DETOXIFICATION SUPERFAMILY PROTEIN"/>
    <property type="match status" value="1"/>
</dbReference>
<gene>
    <name evidence="2" type="ORF">AAHA92_29768</name>
</gene>
<dbReference type="PANTHER" id="PTHR47005:SF5">
    <property type="entry name" value="HEAVY METAL TRANSPORT_DETOXIFICATION SUPERFAMILY PROTEIN"/>
    <property type="match status" value="1"/>
</dbReference>
<evidence type="ECO:0000256" key="1">
    <source>
        <dbReference type="SAM" id="MobiDB-lite"/>
    </source>
</evidence>
<name>A0ABD1FZG3_SALDI</name>